<sequence length="792" mass="89974">MSANTHPCRLLVGLLLLLPLWATSPTLDLKTIMQDPAWIGEIPQDLALDAKGTTAFFRVRQEAPKPQRLMALDLASGRVTPISDAQMADALARNPITRGEWQVAALSGDLYARRNLGSWQPVVTREERLRPVAFKEDGVFVYRADNQLFRYDLNKGTDRQITAVRFRDEPTPKEGWHQQEERALIQEVAQGYEGEEHRKEQQARLRRALGQPEPVYLGAKWELGDSIFDQFSIDISADNRHLAVVLAPSDQPTPPKYAEFINRDGAVVLKNGYARTGHTTPTWKLVFYNHETQKLTNFDVSSLPEIKHNRHAAIQNEKTEAGAEKISDEHDAPRSVYMEAAGFSGDGHTYLVTVFSRDWKDRWLLLIDAGTGEHELVMHHHNPAWVQNFMTNVPTAPWFGGSAQWHPDRKKVVFLSDHEGYQHFYQYDPGTKAVTALTKGTWEVYSPTAGPEGKYWYFHANREHPGERHFYRMPLAGGDIEQLTQGEGRHTVALSADGKAMVSLFERATIPAVIQHKKKKKWKTLYDGRSEAFKSIKWQQPEFITYTNRDGKPVHARLFTPKQSNGAGVIFVHGAGYLQNAHKGWSGYFRENMFHNLLARAGYTVLDPDFTASSGYGEDWRTGIYRHMGGRDLNDVVDGAAFLAKDKGVDAQKIGVYGGSYGGFISLMAMFTTPDIFQAGAALRPVTDWSYYNHWYTSRILNTPEVDPEAYRRSSPIYHAEGLKGALLICHGMVDNNVPYQDSVRLAQRLIELKKHNWELSSYPVEAHAFHTSGGWYDEYRRIWELFERTLR</sequence>
<dbReference type="PANTHER" id="PTHR11731">
    <property type="entry name" value="PROTEASE FAMILY S9B,C DIPEPTIDYL-PEPTIDASE IV-RELATED"/>
    <property type="match status" value="1"/>
</dbReference>
<feature type="domain" description="Peptidase S9 prolyl oligopeptidase catalytic" evidence="1">
    <location>
        <begin position="596"/>
        <end position="791"/>
    </location>
</feature>
<dbReference type="InterPro" id="IPR029058">
    <property type="entry name" value="AB_hydrolase_fold"/>
</dbReference>
<dbReference type="GO" id="GO:0008236">
    <property type="term" value="F:serine-type peptidase activity"/>
    <property type="evidence" value="ECO:0007669"/>
    <property type="project" value="InterPro"/>
</dbReference>
<dbReference type="Pfam" id="PF00326">
    <property type="entry name" value="Peptidase_S9"/>
    <property type="match status" value="1"/>
</dbReference>
<dbReference type="Gene3D" id="2.140.10.30">
    <property type="entry name" value="Dipeptidylpeptidase IV, N-terminal domain"/>
    <property type="match status" value="1"/>
</dbReference>
<dbReference type="Gene3D" id="3.40.50.1820">
    <property type="entry name" value="alpha/beta hydrolase"/>
    <property type="match status" value="1"/>
</dbReference>
<dbReference type="SUPFAM" id="SSF53474">
    <property type="entry name" value="alpha/beta-Hydrolases"/>
    <property type="match status" value="1"/>
</dbReference>
<dbReference type="PANTHER" id="PTHR11731:SF193">
    <property type="entry name" value="DIPEPTIDYL PEPTIDASE 9"/>
    <property type="match status" value="1"/>
</dbReference>
<name>A0A8J7QCH2_9BACT</name>
<feature type="domain" description="Dipeptidylpeptidase IV N-terminal" evidence="2">
    <location>
        <begin position="267"/>
        <end position="511"/>
    </location>
</feature>
<keyword evidence="4" id="KW-1185">Reference proteome</keyword>
<evidence type="ECO:0000259" key="2">
    <source>
        <dbReference type="Pfam" id="PF00930"/>
    </source>
</evidence>
<organism evidence="3 4">
    <name type="scientific">Acanthopleuribacter pedis</name>
    <dbReference type="NCBI Taxonomy" id="442870"/>
    <lineage>
        <taxon>Bacteria</taxon>
        <taxon>Pseudomonadati</taxon>
        <taxon>Acidobacteriota</taxon>
        <taxon>Holophagae</taxon>
        <taxon>Acanthopleuribacterales</taxon>
        <taxon>Acanthopleuribacteraceae</taxon>
        <taxon>Acanthopleuribacter</taxon>
    </lineage>
</organism>
<accession>A0A8J7QCH2</accession>
<evidence type="ECO:0000313" key="4">
    <source>
        <dbReference type="Proteomes" id="UP000664417"/>
    </source>
</evidence>
<dbReference type="SUPFAM" id="SSF82171">
    <property type="entry name" value="DPP6 N-terminal domain-like"/>
    <property type="match status" value="1"/>
</dbReference>
<dbReference type="InterPro" id="IPR001375">
    <property type="entry name" value="Peptidase_S9_cat"/>
</dbReference>
<dbReference type="Proteomes" id="UP000664417">
    <property type="component" value="Unassembled WGS sequence"/>
</dbReference>
<dbReference type="InterPro" id="IPR050278">
    <property type="entry name" value="Serine_Prot_S9B/DPPIV"/>
</dbReference>
<dbReference type="InterPro" id="IPR002469">
    <property type="entry name" value="Peptidase_S9B_N"/>
</dbReference>
<gene>
    <name evidence="3" type="ORF">J3U88_22300</name>
</gene>
<dbReference type="GO" id="GO:0008239">
    <property type="term" value="F:dipeptidyl-peptidase activity"/>
    <property type="evidence" value="ECO:0007669"/>
    <property type="project" value="TreeGrafter"/>
</dbReference>
<protein>
    <submittedName>
        <fullName evidence="3">S9 family peptidase</fullName>
    </submittedName>
</protein>
<dbReference type="EMBL" id="JAFREP010000022">
    <property type="protein sequence ID" value="MBO1321229.1"/>
    <property type="molecule type" value="Genomic_DNA"/>
</dbReference>
<dbReference type="AlphaFoldDB" id="A0A8J7QCH2"/>
<proteinExistence type="predicted"/>
<dbReference type="GO" id="GO:0006508">
    <property type="term" value="P:proteolysis"/>
    <property type="evidence" value="ECO:0007669"/>
    <property type="project" value="InterPro"/>
</dbReference>
<evidence type="ECO:0000259" key="1">
    <source>
        <dbReference type="Pfam" id="PF00326"/>
    </source>
</evidence>
<evidence type="ECO:0000313" key="3">
    <source>
        <dbReference type="EMBL" id="MBO1321229.1"/>
    </source>
</evidence>
<dbReference type="Pfam" id="PF00930">
    <property type="entry name" value="DPPIV_N"/>
    <property type="match status" value="1"/>
</dbReference>
<dbReference type="RefSeq" id="WP_207861203.1">
    <property type="nucleotide sequence ID" value="NZ_JAFREP010000022.1"/>
</dbReference>
<comment type="caution">
    <text evidence="3">The sequence shown here is derived from an EMBL/GenBank/DDBJ whole genome shotgun (WGS) entry which is preliminary data.</text>
</comment>
<reference evidence="3" key="1">
    <citation type="submission" date="2021-03" db="EMBL/GenBank/DDBJ databases">
        <authorList>
            <person name="Wang G."/>
        </authorList>
    </citation>
    <scope>NUCLEOTIDE SEQUENCE</scope>
    <source>
        <strain evidence="3">KCTC 12899</strain>
    </source>
</reference>